<comment type="similarity">
    <text evidence="1">Belongs to the GST superfamily. Zeta family.</text>
</comment>
<feature type="domain" description="GST N-terminal" evidence="2">
    <location>
        <begin position="1"/>
        <end position="80"/>
    </location>
</feature>
<dbReference type="Pfam" id="PF13417">
    <property type="entry name" value="GST_N_3"/>
    <property type="match status" value="1"/>
</dbReference>
<dbReference type="InterPro" id="IPR036282">
    <property type="entry name" value="Glutathione-S-Trfase_C_sf"/>
</dbReference>
<dbReference type="InterPro" id="IPR005955">
    <property type="entry name" value="GST_Zeta"/>
</dbReference>
<proteinExistence type="inferred from homology"/>
<dbReference type="PROSITE" id="PS50405">
    <property type="entry name" value="GST_CTER"/>
    <property type="match status" value="1"/>
</dbReference>
<dbReference type="SUPFAM" id="SSF47616">
    <property type="entry name" value="GST C-terminal domain-like"/>
    <property type="match status" value="1"/>
</dbReference>
<keyword evidence="4" id="KW-0413">Isomerase</keyword>
<dbReference type="InterPro" id="IPR034333">
    <property type="entry name" value="GST_Zeta_N"/>
</dbReference>
<dbReference type="InterPro" id="IPR004045">
    <property type="entry name" value="Glutathione_S-Trfase_N"/>
</dbReference>
<dbReference type="Gene3D" id="1.20.1050.10">
    <property type="match status" value="1"/>
</dbReference>
<dbReference type="GO" id="GO:0006749">
    <property type="term" value="P:glutathione metabolic process"/>
    <property type="evidence" value="ECO:0007669"/>
    <property type="project" value="TreeGrafter"/>
</dbReference>
<protein>
    <submittedName>
        <fullName evidence="4">Maleylacetoacetate isomerase</fullName>
    </submittedName>
</protein>
<dbReference type="PANTHER" id="PTHR42673:SF21">
    <property type="entry name" value="GLUTATHIONE S-TRANSFERASE YFCF"/>
    <property type="match status" value="1"/>
</dbReference>
<dbReference type="CDD" id="cd03191">
    <property type="entry name" value="GST_C_Zeta"/>
    <property type="match status" value="1"/>
</dbReference>
<dbReference type="STRING" id="1903952.BIT28_08850"/>
<feature type="domain" description="GST C-terminal" evidence="3">
    <location>
        <begin position="85"/>
        <end position="212"/>
    </location>
</feature>
<keyword evidence="5" id="KW-1185">Reference proteome</keyword>
<dbReference type="GO" id="GO:0006559">
    <property type="term" value="P:L-phenylalanine catabolic process"/>
    <property type="evidence" value="ECO:0007669"/>
    <property type="project" value="TreeGrafter"/>
</dbReference>
<dbReference type="AlphaFoldDB" id="A0A1Q9GIJ1"/>
<dbReference type="GO" id="GO:0005737">
    <property type="term" value="C:cytoplasm"/>
    <property type="evidence" value="ECO:0007669"/>
    <property type="project" value="InterPro"/>
</dbReference>
<dbReference type="InterPro" id="IPR034330">
    <property type="entry name" value="GST_Zeta_C"/>
</dbReference>
<name>A0A1Q9GIJ1_9GAMM</name>
<dbReference type="InterPro" id="IPR040079">
    <property type="entry name" value="Glutathione_S-Trfase"/>
</dbReference>
<dbReference type="FunFam" id="1.20.1050.10:FF:000017">
    <property type="entry name" value="Maleylacetoacetate isomerase"/>
    <property type="match status" value="1"/>
</dbReference>
<dbReference type="SFLD" id="SFLDG00358">
    <property type="entry name" value="Main_(cytGST)"/>
    <property type="match status" value="1"/>
</dbReference>
<evidence type="ECO:0000259" key="2">
    <source>
        <dbReference type="PROSITE" id="PS50404"/>
    </source>
</evidence>
<dbReference type="RefSeq" id="WP_075765709.1">
    <property type="nucleotide sequence ID" value="NZ_MJIL01000084.1"/>
</dbReference>
<dbReference type="EMBL" id="MJIL01000084">
    <property type="protein sequence ID" value="OLQ74277.1"/>
    <property type="molecule type" value="Genomic_DNA"/>
</dbReference>
<evidence type="ECO:0000259" key="3">
    <source>
        <dbReference type="PROSITE" id="PS50405"/>
    </source>
</evidence>
<dbReference type="SFLD" id="SFLDS00019">
    <property type="entry name" value="Glutathione_Transferase_(cytos"/>
    <property type="match status" value="1"/>
</dbReference>
<dbReference type="OrthoDB" id="509852at2"/>
<dbReference type="CDD" id="cd03042">
    <property type="entry name" value="GST_N_Zeta"/>
    <property type="match status" value="1"/>
</dbReference>
<dbReference type="PANTHER" id="PTHR42673">
    <property type="entry name" value="MALEYLACETOACETATE ISOMERASE"/>
    <property type="match status" value="1"/>
</dbReference>
<dbReference type="GO" id="GO:0004364">
    <property type="term" value="F:glutathione transferase activity"/>
    <property type="evidence" value="ECO:0007669"/>
    <property type="project" value="TreeGrafter"/>
</dbReference>
<dbReference type="Pfam" id="PF00043">
    <property type="entry name" value="GST_C"/>
    <property type="match status" value="1"/>
</dbReference>
<evidence type="ECO:0000256" key="1">
    <source>
        <dbReference type="ARBA" id="ARBA00010007"/>
    </source>
</evidence>
<organism evidence="4 5">
    <name type="scientific">Photobacterium proteolyticum</name>
    <dbReference type="NCBI Taxonomy" id="1903952"/>
    <lineage>
        <taxon>Bacteria</taxon>
        <taxon>Pseudomonadati</taxon>
        <taxon>Pseudomonadota</taxon>
        <taxon>Gammaproteobacteria</taxon>
        <taxon>Vibrionales</taxon>
        <taxon>Vibrionaceae</taxon>
        <taxon>Photobacterium</taxon>
    </lineage>
</organism>
<comment type="caution">
    <text evidence="4">The sequence shown here is derived from an EMBL/GenBank/DDBJ whole genome shotgun (WGS) entry which is preliminary data.</text>
</comment>
<evidence type="ECO:0000313" key="5">
    <source>
        <dbReference type="Proteomes" id="UP000186905"/>
    </source>
</evidence>
<dbReference type="SUPFAM" id="SSF52833">
    <property type="entry name" value="Thioredoxin-like"/>
    <property type="match status" value="1"/>
</dbReference>
<dbReference type="PROSITE" id="PS50404">
    <property type="entry name" value="GST_NTER"/>
    <property type="match status" value="1"/>
</dbReference>
<evidence type="ECO:0000313" key="4">
    <source>
        <dbReference type="EMBL" id="OLQ74277.1"/>
    </source>
</evidence>
<dbReference type="GO" id="GO:0016034">
    <property type="term" value="F:maleylacetoacetate isomerase activity"/>
    <property type="evidence" value="ECO:0007669"/>
    <property type="project" value="TreeGrafter"/>
</dbReference>
<dbReference type="InterPro" id="IPR004046">
    <property type="entry name" value="GST_C"/>
</dbReference>
<dbReference type="Gene3D" id="3.40.30.10">
    <property type="entry name" value="Glutaredoxin"/>
    <property type="match status" value="1"/>
</dbReference>
<reference evidence="4 5" key="1">
    <citation type="submission" date="2016-09" db="EMBL/GenBank/DDBJ databases">
        <title>Photobacterium proteolyticum sp. nov. a protease producing bacterium isolated from ocean sediments of Laizhou Bay.</title>
        <authorList>
            <person name="Li Y."/>
        </authorList>
    </citation>
    <scope>NUCLEOTIDE SEQUENCE [LARGE SCALE GENOMIC DNA]</scope>
    <source>
        <strain evidence="4 5">13-12</strain>
    </source>
</reference>
<dbReference type="NCBIfam" id="TIGR01262">
    <property type="entry name" value="maiA"/>
    <property type="match status" value="1"/>
</dbReference>
<accession>A0A1Q9GIJ1</accession>
<dbReference type="InterPro" id="IPR010987">
    <property type="entry name" value="Glutathione-S-Trfase_C-like"/>
</dbReference>
<dbReference type="Proteomes" id="UP000186905">
    <property type="component" value="Unassembled WGS sequence"/>
</dbReference>
<dbReference type="InterPro" id="IPR036249">
    <property type="entry name" value="Thioredoxin-like_sf"/>
</dbReference>
<sequence>MKLYDYYRSSASYRVRIALNLKGLTYEHCPVSLLDNEQRSTSYTSLNPSALVPSLESDRGLLGQSIAIMEYLEDCYPEPAILPSSRWEKAKCREISLAIACDIHPLNNLRVLNFLHSEFGVHQNEKMIWYHHWLSQGFQTLETLLGNSTHHFCCGDTPTMADICLLPQIYNARRFGFDVGPYPTLQRIEQHCLHLDAFVRAHPDAQSEQGTS</sequence>
<gene>
    <name evidence="4" type="ORF">BIT28_08850</name>
</gene>